<dbReference type="InterPro" id="IPR012340">
    <property type="entry name" value="NA-bd_OB-fold"/>
</dbReference>
<evidence type="ECO:0000256" key="4">
    <source>
        <dbReference type="ARBA" id="ARBA00022763"/>
    </source>
</evidence>
<organism evidence="9 10">
    <name type="scientific">Pseudaquabacterium pictum</name>
    <dbReference type="NCBI Taxonomy" id="2315236"/>
    <lineage>
        <taxon>Bacteria</taxon>
        <taxon>Pseudomonadati</taxon>
        <taxon>Pseudomonadota</taxon>
        <taxon>Betaproteobacteria</taxon>
        <taxon>Burkholderiales</taxon>
        <taxon>Sphaerotilaceae</taxon>
        <taxon>Pseudaquabacterium</taxon>
    </lineage>
</organism>
<comment type="catalytic activity">
    <reaction evidence="6">
        <text>ATP + (deoxyribonucleotide)n-3'-hydroxyl + 5'-phospho-(deoxyribonucleotide)m = (deoxyribonucleotide)n+m + AMP + diphosphate.</text>
        <dbReference type="EC" id="6.5.1.1"/>
    </reaction>
</comment>
<name>A0A480AUG8_9BURK</name>
<dbReference type="Gene3D" id="2.40.50.140">
    <property type="entry name" value="Nucleic acid-binding proteins"/>
    <property type="match status" value="1"/>
</dbReference>
<dbReference type="SUPFAM" id="SSF56091">
    <property type="entry name" value="DNA ligase/mRNA capping enzyme, catalytic domain"/>
    <property type="match status" value="1"/>
</dbReference>
<dbReference type="RefSeq" id="WP_137733138.1">
    <property type="nucleotide sequence ID" value="NZ_BJCL01000005.1"/>
</dbReference>
<evidence type="ECO:0000313" key="10">
    <source>
        <dbReference type="Proteomes" id="UP000301751"/>
    </source>
</evidence>
<dbReference type="InterPro" id="IPR012310">
    <property type="entry name" value="DNA_ligase_ATP-dep_cent"/>
</dbReference>
<dbReference type="GO" id="GO:0005524">
    <property type="term" value="F:ATP binding"/>
    <property type="evidence" value="ECO:0007669"/>
    <property type="project" value="InterPro"/>
</dbReference>
<evidence type="ECO:0000313" key="9">
    <source>
        <dbReference type="EMBL" id="GCL63405.1"/>
    </source>
</evidence>
<dbReference type="SUPFAM" id="SSF50249">
    <property type="entry name" value="Nucleic acid-binding proteins"/>
    <property type="match status" value="1"/>
</dbReference>
<dbReference type="CDD" id="cd07896">
    <property type="entry name" value="Adenylation_kDNA_ligase_like"/>
    <property type="match status" value="1"/>
</dbReference>
<dbReference type="EMBL" id="BJCL01000005">
    <property type="protein sequence ID" value="GCL63405.1"/>
    <property type="molecule type" value="Genomic_DNA"/>
</dbReference>
<dbReference type="GO" id="GO:0006310">
    <property type="term" value="P:DNA recombination"/>
    <property type="evidence" value="ECO:0007669"/>
    <property type="project" value="InterPro"/>
</dbReference>
<dbReference type="Pfam" id="PF01068">
    <property type="entry name" value="DNA_ligase_A_M"/>
    <property type="match status" value="1"/>
</dbReference>
<dbReference type="InterPro" id="IPR050326">
    <property type="entry name" value="NAD_dep_DNA_ligaseB"/>
</dbReference>
<dbReference type="PANTHER" id="PTHR47810">
    <property type="entry name" value="DNA LIGASE"/>
    <property type="match status" value="1"/>
</dbReference>
<sequence>MFLVPHTGPLARRQLLTAALGSAFGSWLPVESAHAAMAGIPLAQDAPDGLQPAGYLVSEKYDGVRAVWDGRQLRFRSGLPVPAPAGFLQRLPPVPLDGELWLGRGQFEATAGLVRRLEASDADWRALRYMVFDMPWAEGGFASRHALLQALLRQHGQPALEAAPQATVADRPALLQKLDAVVQAGGEGLVLRRADALYAGGRSAGMLKLKPLQDAEAVVLAHLPGQGRHAGRLGALRVRSDSGHVFQIGTGFSDAERDAPPAPGTRISFAHRGLTEAGVPRFASFLRVRPAGL</sequence>
<feature type="domain" description="ATP-dependent DNA ligase family profile" evidence="7">
    <location>
        <begin position="123"/>
        <end position="210"/>
    </location>
</feature>
<dbReference type="Gene3D" id="3.30.1490.70">
    <property type="match status" value="1"/>
</dbReference>
<evidence type="ECO:0000259" key="7">
    <source>
        <dbReference type="Pfam" id="PF01068"/>
    </source>
</evidence>
<evidence type="ECO:0000259" key="8">
    <source>
        <dbReference type="Pfam" id="PF14743"/>
    </source>
</evidence>
<dbReference type="PANTHER" id="PTHR47810:SF1">
    <property type="entry name" value="DNA LIGASE B"/>
    <property type="match status" value="1"/>
</dbReference>
<dbReference type="GO" id="GO:0006260">
    <property type="term" value="P:DNA replication"/>
    <property type="evidence" value="ECO:0007669"/>
    <property type="project" value="UniProtKB-KW"/>
</dbReference>
<proteinExistence type="predicted"/>
<comment type="cofactor">
    <cofactor evidence="1">
        <name>a divalent metal cation</name>
        <dbReference type="ChEBI" id="CHEBI:60240"/>
    </cofactor>
</comment>
<reference evidence="10" key="1">
    <citation type="submission" date="2019-03" db="EMBL/GenBank/DDBJ databases">
        <title>Aquabacterium pictum sp.nov., the first bacteriochlorophyll a-containing freshwater bacterium in the genus Aquabacterium of the class Betaproteobacteria.</title>
        <authorList>
            <person name="Hirose S."/>
            <person name="Tank M."/>
            <person name="Hara E."/>
            <person name="Tamaki H."/>
            <person name="Takaichi S."/>
            <person name="Haruta S."/>
            <person name="Hanada S."/>
        </authorList>
    </citation>
    <scope>NUCLEOTIDE SEQUENCE [LARGE SCALE GENOMIC DNA]</scope>
    <source>
        <strain evidence="10">W35</strain>
    </source>
</reference>
<evidence type="ECO:0000256" key="3">
    <source>
        <dbReference type="ARBA" id="ARBA00022705"/>
    </source>
</evidence>
<keyword evidence="2 9" id="KW-0436">Ligase</keyword>
<comment type="caution">
    <text evidence="9">The sequence shown here is derived from an EMBL/GenBank/DDBJ whole genome shotgun (WGS) entry which is preliminary data.</text>
</comment>
<dbReference type="Proteomes" id="UP000301751">
    <property type="component" value="Unassembled WGS sequence"/>
</dbReference>
<evidence type="ECO:0000256" key="1">
    <source>
        <dbReference type="ARBA" id="ARBA00001968"/>
    </source>
</evidence>
<dbReference type="OrthoDB" id="9782700at2"/>
<gene>
    <name evidence="9" type="ORF">AQPW35_24860</name>
</gene>
<dbReference type="InterPro" id="IPR029319">
    <property type="entry name" value="DNA_ligase_OB"/>
</dbReference>
<dbReference type="GO" id="GO:0006281">
    <property type="term" value="P:DNA repair"/>
    <property type="evidence" value="ECO:0007669"/>
    <property type="project" value="UniProtKB-KW"/>
</dbReference>
<accession>A0A480AUG8</accession>
<dbReference type="Gene3D" id="3.30.470.30">
    <property type="entry name" value="DNA ligase/mRNA capping enzyme"/>
    <property type="match status" value="1"/>
</dbReference>
<keyword evidence="10" id="KW-1185">Reference proteome</keyword>
<evidence type="ECO:0000256" key="6">
    <source>
        <dbReference type="ARBA" id="ARBA00034003"/>
    </source>
</evidence>
<keyword evidence="5" id="KW-0234">DNA repair</keyword>
<keyword evidence="3" id="KW-0235">DNA replication</keyword>
<dbReference type="Pfam" id="PF14743">
    <property type="entry name" value="DNA_ligase_OB_2"/>
    <property type="match status" value="1"/>
</dbReference>
<dbReference type="AlphaFoldDB" id="A0A480AUG8"/>
<protein>
    <submittedName>
        <fullName evidence="9">ATP-dependent DNA ligase</fullName>
    </submittedName>
</protein>
<feature type="domain" description="DNA ligase OB-like" evidence="8">
    <location>
        <begin position="224"/>
        <end position="289"/>
    </location>
</feature>
<keyword evidence="4" id="KW-0227">DNA damage</keyword>
<dbReference type="GO" id="GO:0003910">
    <property type="term" value="F:DNA ligase (ATP) activity"/>
    <property type="evidence" value="ECO:0007669"/>
    <property type="project" value="UniProtKB-EC"/>
</dbReference>
<dbReference type="NCBIfam" id="NF006592">
    <property type="entry name" value="PRK09125.1"/>
    <property type="match status" value="1"/>
</dbReference>
<evidence type="ECO:0000256" key="5">
    <source>
        <dbReference type="ARBA" id="ARBA00023204"/>
    </source>
</evidence>
<evidence type="ECO:0000256" key="2">
    <source>
        <dbReference type="ARBA" id="ARBA00022598"/>
    </source>
</evidence>
<dbReference type="CDD" id="cd08041">
    <property type="entry name" value="OBF_kDNA_ligase_like"/>
    <property type="match status" value="1"/>
</dbReference>